<dbReference type="AlphaFoldDB" id="A0A2Z7BA77"/>
<gene>
    <name evidence="1" type="ORF">F511_11853</name>
</gene>
<name>A0A2Z7BA77_9LAMI</name>
<dbReference type="Proteomes" id="UP000250235">
    <property type="component" value="Unassembled WGS sequence"/>
</dbReference>
<evidence type="ECO:0000313" key="2">
    <source>
        <dbReference type="Proteomes" id="UP000250235"/>
    </source>
</evidence>
<protein>
    <submittedName>
        <fullName evidence="1">Uncharacterized protein</fullName>
    </submittedName>
</protein>
<keyword evidence="2" id="KW-1185">Reference proteome</keyword>
<reference evidence="1 2" key="1">
    <citation type="journal article" date="2015" name="Proc. Natl. Acad. Sci. U.S.A.">
        <title>The resurrection genome of Boea hygrometrica: A blueprint for survival of dehydration.</title>
        <authorList>
            <person name="Xiao L."/>
            <person name="Yang G."/>
            <person name="Zhang L."/>
            <person name="Yang X."/>
            <person name="Zhao S."/>
            <person name="Ji Z."/>
            <person name="Zhou Q."/>
            <person name="Hu M."/>
            <person name="Wang Y."/>
            <person name="Chen M."/>
            <person name="Xu Y."/>
            <person name="Jin H."/>
            <person name="Xiao X."/>
            <person name="Hu G."/>
            <person name="Bao F."/>
            <person name="Hu Y."/>
            <person name="Wan P."/>
            <person name="Li L."/>
            <person name="Deng X."/>
            <person name="Kuang T."/>
            <person name="Xiang C."/>
            <person name="Zhu J.K."/>
            <person name="Oliver M.J."/>
            <person name="He Y."/>
        </authorList>
    </citation>
    <scope>NUCLEOTIDE SEQUENCE [LARGE SCALE GENOMIC DNA]</scope>
    <source>
        <strain evidence="2">cv. XS01</strain>
    </source>
</reference>
<accession>A0A2Z7BA77</accession>
<proteinExistence type="predicted"/>
<sequence>MLTNTRHFLVQSHATRKVYQQQLQSSNQNQQHFLHHDDVTPADSKFTSTSYSNLLLPVSPKSTLRSKIQQELHPFRKFLKSHEINPKSNQLITNLTFQSSHGESSTTMHRLLHASGSHPIPTPYDPNPHGHLDQAAQLQQLDVRELPRRSSIPILFSPMHA</sequence>
<dbReference type="EMBL" id="KV007739">
    <property type="protein sequence ID" value="KZV31140.1"/>
    <property type="molecule type" value="Genomic_DNA"/>
</dbReference>
<evidence type="ECO:0000313" key="1">
    <source>
        <dbReference type="EMBL" id="KZV31140.1"/>
    </source>
</evidence>
<organism evidence="1 2">
    <name type="scientific">Dorcoceras hygrometricum</name>
    <dbReference type="NCBI Taxonomy" id="472368"/>
    <lineage>
        <taxon>Eukaryota</taxon>
        <taxon>Viridiplantae</taxon>
        <taxon>Streptophyta</taxon>
        <taxon>Embryophyta</taxon>
        <taxon>Tracheophyta</taxon>
        <taxon>Spermatophyta</taxon>
        <taxon>Magnoliopsida</taxon>
        <taxon>eudicotyledons</taxon>
        <taxon>Gunneridae</taxon>
        <taxon>Pentapetalae</taxon>
        <taxon>asterids</taxon>
        <taxon>lamiids</taxon>
        <taxon>Lamiales</taxon>
        <taxon>Gesneriaceae</taxon>
        <taxon>Didymocarpoideae</taxon>
        <taxon>Trichosporeae</taxon>
        <taxon>Loxocarpinae</taxon>
        <taxon>Dorcoceras</taxon>
    </lineage>
</organism>